<organism evidence="1 2">
    <name type="scientific">Vespula maculifrons</name>
    <name type="common">Eastern yellow jacket</name>
    <name type="synonym">Wasp</name>
    <dbReference type="NCBI Taxonomy" id="7453"/>
    <lineage>
        <taxon>Eukaryota</taxon>
        <taxon>Metazoa</taxon>
        <taxon>Ecdysozoa</taxon>
        <taxon>Arthropoda</taxon>
        <taxon>Hexapoda</taxon>
        <taxon>Insecta</taxon>
        <taxon>Pterygota</taxon>
        <taxon>Neoptera</taxon>
        <taxon>Endopterygota</taxon>
        <taxon>Hymenoptera</taxon>
        <taxon>Apocrita</taxon>
        <taxon>Aculeata</taxon>
        <taxon>Vespoidea</taxon>
        <taxon>Vespidae</taxon>
        <taxon>Vespinae</taxon>
        <taxon>Vespula</taxon>
    </lineage>
</organism>
<reference evidence="1 2" key="1">
    <citation type="journal article" date="2024" name="Ann. Entomol. Soc. Am.">
        <title>Genomic analyses of the southern and eastern yellowjacket wasps (Hymenoptera: Vespidae) reveal evolutionary signatures of social life.</title>
        <authorList>
            <person name="Catto M.A."/>
            <person name="Caine P.B."/>
            <person name="Orr S.E."/>
            <person name="Hunt B.G."/>
            <person name="Goodisman M.A.D."/>
        </authorList>
    </citation>
    <scope>NUCLEOTIDE SEQUENCE [LARGE SCALE GENOMIC DNA]</scope>
    <source>
        <strain evidence="1">232</strain>
        <tissue evidence="1">Head and thorax</tissue>
    </source>
</reference>
<dbReference type="AlphaFoldDB" id="A0ABD2CS11"/>
<evidence type="ECO:0000313" key="2">
    <source>
        <dbReference type="Proteomes" id="UP001607303"/>
    </source>
</evidence>
<accession>A0ABD2CS11</accession>
<sequence>MDGKKDELNIADHVHGARKRKSEYLESVHCNVHSSREIAEFPCQHVDGFQEGRFRELRRAAAVKICASHGTTKLSDSHDEVD</sequence>
<gene>
    <name evidence="1" type="ORF">V1477_003793</name>
</gene>
<dbReference type="EMBL" id="JAYRBN010000034">
    <property type="protein sequence ID" value="KAL2747898.1"/>
    <property type="molecule type" value="Genomic_DNA"/>
</dbReference>
<proteinExistence type="predicted"/>
<name>A0ABD2CS11_VESMC</name>
<comment type="caution">
    <text evidence="1">The sequence shown here is derived from an EMBL/GenBank/DDBJ whole genome shotgun (WGS) entry which is preliminary data.</text>
</comment>
<keyword evidence="2" id="KW-1185">Reference proteome</keyword>
<evidence type="ECO:0000313" key="1">
    <source>
        <dbReference type="EMBL" id="KAL2747898.1"/>
    </source>
</evidence>
<dbReference type="Proteomes" id="UP001607303">
    <property type="component" value="Unassembled WGS sequence"/>
</dbReference>
<protein>
    <submittedName>
        <fullName evidence="1">Uncharacterized protein</fullName>
    </submittedName>
</protein>